<dbReference type="GeneID" id="42528241"/>
<dbReference type="KEGG" id="bgh:BDBG_08132"/>
<accession>A0A179UXK5</accession>
<dbReference type="OrthoDB" id="4509729at2759"/>
<feature type="region of interest" description="Disordered" evidence="1">
    <location>
        <begin position="118"/>
        <end position="141"/>
    </location>
</feature>
<dbReference type="AlphaFoldDB" id="A0A179UXK5"/>
<dbReference type="Proteomes" id="UP000002038">
    <property type="component" value="Unassembled WGS sequence"/>
</dbReference>
<keyword evidence="3" id="KW-1185">Reference proteome</keyword>
<dbReference type="EMBL" id="GG657469">
    <property type="protein sequence ID" value="OAT12836.1"/>
    <property type="molecule type" value="Genomic_DNA"/>
</dbReference>
<feature type="compositionally biased region" description="Polar residues" evidence="1">
    <location>
        <begin position="14"/>
        <end position="25"/>
    </location>
</feature>
<evidence type="ECO:0000313" key="2">
    <source>
        <dbReference type="EMBL" id="OAT12836.1"/>
    </source>
</evidence>
<proteinExistence type="predicted"/>
<feature type="compositionally biased region" description="Pro residues" evidence="1">
    <location>
        <begin position="26"/>
        <end position="54"/>
    </location>
</feature>
<evidence type="ECO:0000313" key="3">
    <source>
        <dbReference type="Proteomes" id="UP000002038"/>
    </source>
</evidence>
<organism evidence="2 3">
    <name type="scientific">Blastomyces gilchristii (strain SLH14081)</name>
    <name type="common">Blastomyces dermatitidis</name>
    <dbReference type="NCBI Taxonomy" id="559298"/>
    <lineage>
        <taxon>Eukaryota</taxon>
        <taxon>Fungi</taxon>
        <taxon>Dikarya</taxon>
        <taxon>Ascomycota</taxon>
        <taxon>Pezizomycotina</taxon>
        <taxon>Eurotiomycetes</taxon>
        <taxon>Eurotiomycetidae</taxon>
        <taxon>Onygenales</taxon>
        <taxon>Ajellomycetaceae</taxon>
        <taxon>Blastomyces</taxon>
    </lineage>
</organism>
<reference evidence="3" key="1">
    <citation type="journal article" date="2015" name="PLoS Genet.">
        <title>The dynamic genome and transcriptome of the human fungal pathogen Blastomyces and close relative Emmonsia.</title>
        <authorList>
            <person name="Munoz J.F."/>
            <person name="Gauthier G.M."/>
            <person name="Desjardins C.A."/>
            <person name="Gallo J.E."/>
            <person name="Holder J."/>
            <person name="Sullivan T.D."/>
            <person name="Marty A.J."/>
            <person name="Carmen J.C."/>
            <person name="Chen Z."/>
            <person name="Ding L."/>
            <person name="Gujja S."/>
            <person name="Magrini V."/>
            <person name="Misas E."/>
            <person name="Mitreva M."/>
            <person name="Priest M."/>
            <person name="Saif S."/>
            <person name="Whiston E.A."/>
            <person name="Young S."/>
            <person name="Zeng Q."/>
            <person name="Goldman W.E."/>
            <person name="Mardis E.R."/>
            <person name="Taylor J.W."/>
            <person name="McEwen J.G."/>
            <person name="Clay O.K."/>
            <person name="Klein B.S."/>
            <person name="Cuomo C.A."/>
        </authorList>
    </citation>
    <scope>NUCLEOTIDE SEQUENCE [LARGE SCALE GENOMIC DNA]</scope>
    <source>
        <strain evidence="3">SLH14081</strain>
    </source>
</reference>
<sequence>MHTALLTNKLKAAQPTSAHSITQPPSRYPSPPGAVSYPPQPPIRYSSTPPPSPLSPLSTDPIFDAANGDKSNDVDQQVKLALTELLNSASIKTHQDVRMWVQNKLMDTEHRLKARRKRRISNLGLKNDTSPLSAPLSAPGR</sequence>
<dbReference type="STRING" id="559298.A0A179UXK5"/>
<dbReference type="VEuPathDB" id="FungiDB:BDBG_08132"/>
<gene>
    <name evidence="2" type="ORF">BDBG_08132</name>
</gene>
<protein>
    <submittedName>
        <fullName evidence="2">Uncharacterized protein</fullName>
    </submittedName>
</protein>
<feature type="region of interest" description="Disordered" evidence="1">
    <location>
        <begin position="1"/>
        <end position="70"/>
    </location>
</feature>
<dbReference type="RefSeq" id="XP_031580572.1">
    <property type="nucleotide sequence ID" value="XM_031723421.1"/>
</dbReference>
<name>A0A179UXK5_BLAGS</name>
<evidence type="ECO:0000256" key="1">
    <source>
        <dbReference type="SAM" id="MobiDB-lite"/>
    </source>
</evidence>